<gene>
    <name evidence="1" type="ORF">GLOINDRAFT_26793</name>
</gene>
<reference evidence="1" key="1">
    <citation type="submission" date="2013-07" db="EMBL/GenBank/DDBJ databases">
        <title>The genome of an arbuscular mycorrhizal fungus provides insights into the evolution of the oldest plant symbiosis.</title>
        <authorList>
            <consortium name="DOE Joint Genome Institute"/>
            <person name="Tisserant E."/>
            <person name="Malbreil M."/>
            <person name="Kuo A."/>
            <person name="Kohler A."/>
            <person name="Symeonidi A."/>
            <person name="Balestrini R."/>
            <person name="Charron P."/>
            <person name="Duensing N."/>
            <person name="Frei-dit-Frey N."/>
            <person name="Gianinazzi-Pearson V."/>
            <person name="Gilbert B."/>
            <person name="Handa Y."/>
            <person name="Hijri M."/>
            <person name="Kaul R."/>
            <person name="Kawaguchi M."/>
            <person name="Krajinski F."/>
            <person name="Lammers P."/>
            <person name="Lapierre D."/>
            <person name="Masclaux F.G."/>
            <person name="Murat C."/>
            <person name="Morin E."/>
            <person name="Ndikumana S."/>
            <person name="Pagni M."/>
            <person name="Petitpierre D."/>
            <person name="Requena N."/>
            <person name="Rosikiewicz P."/>
            <person name="Riley R."/>
            <person name="Saito K."/>
            <person name="San Clemente H."/>
            <person name="Shapiro H."/>
            <person name="van Tuinen D."/>
            <person name="Becard G."/>
            <person name="Bonfante P."/>
            <person name="Paszkowski U."/>
            <person name="Shachar-Hill Y."/>
            <person name="Young J.P."/>
            <person name="Sanders I.R."/>
            <person name="Henrissat B."/>
            <person name="Rensing S.A."/>
            <person name="Grigoriev I.V."/>
            <person name="Corradi N."/>
            <person name="Roux C."/>
            <person name="Martin F."/>
        </authorList>
    </citation>
    <scope>NUCLEOTIDE SEQUENCE</scope>
    <source>
        <strain evidence="1">DAOM 197198</strain>
    </source>
</reference>
<evidence type="ECO:0000313" key="1">
    <source>
        <dbReference type="EMBL" id="ESA12750.1"/>
    </source>
</evidence>
<organism evidence="1">
    <name type="scientific">Rhizophagus irregularis (strain DAOM 181602 / DAOM 197198 / MUCL 43194)</name>
    <name type="common">Arbuscular mycorrhizal fungus</name>
    <name type="synonym">Glomus intraradices</name>
    <dbReference type="NCBI Taxonomy" id="747089"/>
    <lineage>
        <taxon>Eukaryota</taxon>
        <taxon>Fungi</taxon>
        <taxon>Fungi incertae sedis</taxon>
        <taxon>Mucoromycota</taxon>
        <taxon>Glomeromycotina</taxon>
        <taxon>Glomeromycetes</taxon>
        <taxon>Glomerales</taxon>
        <taxon>Glomeraceae</taxon>
        <taxon>Rhizophagus</taxon>
    </lineage>
</organism>
<protein>
    <submittedName>
        <fullName evidence="1">Uncharacterized protein</fullName>
    </submittedName>
</protein>
<dbReference type="EMBL" id="KI284608">
    <property type="protein sequence ID" value="ESA12750.1"/>
    <property type="molecule type" value="Genomic_DNA"/>
</dbReference>
<dbReference type="AlphaFoldDB" id="U9TXB1"/>
<proteinExistence type="predicted"/>
<accession>U9TXB1</accession>
<dbReference type="HOGENOM" id="CLU_2441983_0_0_1"/>
<sequence>MLTALALTCEAISNKSASLIFLEMPARMATCSLQTSREDLMAAASPSGEGWRVGTSKATDLPLSLVGGFVETGRGWACIEDSKDVLVGGG</sequence>
<name>U9TXB1_RHIID</name>